<organism evidence="1">
    <name type="scientific">marine sediment metagenome</name>
    <dbReference type="NCBI Taxonomy" id="412755"/>
    <lineage>
        <taxon>unclassified sequences</taxon>
        <taxon>metagenomes</taxon>
        <taxon>ecological metagenomes</taxon>
    </lineage>
</organism>
<proteinExistence type="predicted"/>
<reference evidence="1" key="1">
    <citation type="journal article" date="2015" name="Nature">
        <title>Complex archaea that bridge the gap between prokaryotes and eukaryotes.</title>
        <authorList>
            <person name="Spang A."/>
            <person name="Saw J.H."/>
            <person name="Jorgensen S.L."/>
            <person name="Zaremba-Niedzwiedzka K."/>
            <person name="Martijn J."/>
            <person name="Lind A.E."/>
            <person name="van Eijk R."/>
            <person name="Schleper C."/>
            <person name="Guy L."/>
            <person name="Ettema T.J."/>
        </authorList>
    </citation>
    <scope>NUCLEOTIDE SEQUENCE</scope>
</reference>
<feature type="non-terminal residue" evidence="1">
    <location>
        <position position="61"/>
    </location>
</feature>
<dbReference type="AlphaFoldDB" id="A0A0F9CPJ0"/>
<evidence type="ECO:0000313" key="1">
    <source>
        <dbReference type="EMBL" id="KKL51109.1"/>
    </source>
</evidence>
<dbReference type="EMBL" id="LAZR01032357">
    <property type="protein sequence ID" value="KKL51109.1"/>
    <property type="molecule type" value="Genomic_DNA"/>
</dbReference>
<gene>
    <name evidence="1" type="ORF">LCGC14_2298800</name>
</gene>
<accession>A0A0F9CPJ0</accession>
<name>A0A0F9CPJ0_9ZZZZ</name>
<sequence>MDDTKKAANFTLLILNGHIERNERRMIQYMQPYMQDQTAGLAMASDAMKDAANAVTEFSLA</sequence>
<protein>
    <submittedName>
        <fullName evidence="1">Uncharacterized protein</fullName>
    </submittedName>
</protein>
<comment type="caution">
    <text evidence="1">The sequence shown here is derived from an EMBL/GenBank/DDBJ whole genome shotgun (WGS) entry which is preliminary data.</text>
</comment>